<evidence type="ECO:0000259" key="1">
    <source>
        <dbReference type="SMART" id="SM00960"/>
    </source>
</evidence>
<reference evidence="2" key="1">
    <citation type="submission" date="2022-10" db="EMBL/GenBank/DDBJ databases">
        <title>The complete genomes of actinobacterial strains from the NBC collection.</title>
        <authorList>
            <person name="Joergensen T.S."/>
            <person name="Alvarez Arevalo M."/>
            <person name="Sterndorff E.B."/>
            <person name="Faurdal D."/>
            <person name="Vuksanovic O."/>
            <person name="Mourched A.-S."/>
            <person name="Charusanti P."/>
            <person name="Shaw S."/>
            <person name="Blin K."/>
            <person name="Weber T."/>
        </authorList>
    </citation>
    <scope>NUCLEOTIDE SEQUENCE [LARGE SCALE GENOMIC DNA]</scope>
    <source>
        <strain evidence="2">NBC 01686</strain>
        <plasmid evidence="2">unnamed1</plasmid>
    </source>
</reference>
<feature type="domain" description="Roadblock/LAMTOR2" evidence="1">
    <location>
        <begin position="16"/>
        <end position="107"/>
    </location>
</feature>
<dbReference type="RefSeq" id="WP_266477852.1">
    <property type="nucleotide sequence ID" value="NZ_CP109208.1"/>
</dbReference>
<dbReference type="SMART" id="SM00960">
    <property type="entry name" value="Robl_LC7"/>
    <property type="match status" value="1"/>
</dbReference>
<proteinExistence type="predicted"/>
<dbReference type="Gene3D" id="3.30.450.30">
    <property type="entry name" value="Dynein light chain 2a, cytoplasmic"/>
    <property type="match status" value="1"/>
</dbReference>
<organism evidence="2">
    <name type="scientific">Streptomyces althioticus</name>
    <dbReference type="NCBI Taxonomy" id="83380"/>
    <lineage>
        <taxon>Bacteria</taxon>
        <taxon>Bacillati</taxon>
        <taxon>Actinomycetota</taxon>
        <taxon>Actinomycetes</taxon>
        <taxon>Kitasatosporales</taxon>
        <taxon>Streptomycetaceae</taxon>
        <taxon>Streptomyces</taxon>
        <taxon>Streptomyces althioticus group</taxon>
    </lineage>
</organism>
<gene>
    <name evidence="2" type="ORF">OIE82_35265</name>
</gene>
<dbReference type="PANTHER" id="PTHR36222">
    <property type="entry name" value="SERINE PROTEASE INHIBITOR RV3364C"/>
    <property type="match status" value="1"/>
</dbReference>
<dbReference type="PANTHER" id="PTHR36222:SF1">
    <property type="entry name" value="SERINE PROTEASE INHIBITOR RV3364C"/>
    <property type="match status" value="1"/>
</dbReference>
<protein>
    <submittedName>
        <fullName evidence="2">Roadblock/LC7 domain-containing protein</fullName>
    </submittedName>
</protein>
<dbReference type="InterPro" id="IPR004942">
    <property type="entry name" value="Roadblock/LAMTOR2_dom"/>
</dbReference>
<dbReference type="InterPro" id="IPR053141">
    <property type="entry name" value="Mycobact_SerProt_Inhib_Rv3364c"/>
</dbReference>
<dbReference type="EMBL" id="CP109208">
    <property type="protein sequence ID" value="WUU58441.1"/>
    <property type="molecule type" value="Genomic_DNA"/>
</dbReference>
<name>A0ABZ1YJA7_9ACTN</name>
<dbReference type="SUPFAM" id="SSF103196">
    <property type="entry name" value="Roadblock/LC7 domain"/>
    <property type="match status" value="1"/>
</dbReference>
<evidence type="ECO:0000313" key="2">
    <source>
        <dbReference type="EMBL" id="WUU58441.1"/>
    </source>
</evidence>
<dbReference type="Pfam" id="PF03259">
    <property type="entry name" value="Robl_LC7"/>
    <property type="match status" value="1"/>
</dbReference>
<keyword evidence="2" id="KW-0614">Plasmid</keyword>
<sequence>MTEMRDTPANAASDLTWLLDGFRNDVHGVEAVLIVSTDGRWTHRSTGLRDEDAEHLAAVTSGAYSLMRGADAYLGGNGHVHQQVAQLSRHTFFVTSAAENSILAVITGSDADAGLVGHRMALLASQAGKYLRTETRTPDTAV</sequence>
<geneLocation type="plasmid" evidence="2">
    <name>unnamed1</name>
</geneLocation>
<accession>A0ABZ1YJA7</accession>